<feature type="region of interest" description="Disordered" evidence="4">
    <location>
        <begin position="23"/>
        <end position="42"/>
    </location>
</feature>
<feature type="signal peptide" evidence="5">
    <location>
        <begin position="1"/>
        <end position="22"/>
    </location>
</feature>
<dbReference type="InterPro" id="IPR018114">
    <property type="entry name" value="TRYPSIN_HIS"/>
</dbReference>
<evidence type="ECO:0000313" key="8">
    <source>
        <dbReference type="Proteomes" id="UP000246005"/>
    </source>
</evidence>
<dbReference type="InterPro" id="IPR043504">
    <property type="entry name" value="Peptidase_S1_PA_chymotrypsin"/>
</dbReference>
<dbReference type="CDD" id="cd00190">
    <property type="entry name" value="Tryp_SPc"/>
    <property type="match status" value="1"/>
</dbReference>
<dbReference type="SUPFAM" id="SSF69318">
    <property type="entry name" value="Integrin alpha N-terminal domain"/>
    <property type="match status" value="1"/>
</dbReference>
<dbReference type="Gene3D" id="2.40.10.10">
    <property type="entry name" value="Trypsin-like serine proteases"/>
    <property type="match status" value="1"/>
</dbReference>
<gene>
    <name evidence="7" type="ORF">C8D88_10360</name>
</gene>
<organism evidence="7 8">
    <name type="scientific">Lentzea atacamensis</name>
    <dbReference type="NCBI Taxonomy" id="531938"/>
    <lineage>
        <taxon>Bacteria</taxon>
        <taxon>Bacillati</taxon>
        <taxon>Actinomycetota</taxon>
        <taxon>Actinomycetes</taxon>
        <taxon>Pseudonocardiales</taxon>
        <taxon>Pseudonocardiaceae</taxon>
        <taxon>Lentzea</taxon>
    </lineage>
</organism>
<dbReference type="PROSITE" id="PS00134">
    <property type="entry name" value="TRYPSIN_HIS"/>
    <property type="match status" value="1"/>
</dbReference>
<evidence type="ECO:0000256" key="3">
    <source>
        <dbReference type="RuleBase" id="RU363034"/>
    </source>
</evidence>
<accession>A0A316I569</accession>
<dbReference type="PANTHER" id="PTHR24252">
    <property type="entry name" value="ACROSIN-RELATED"/>
    <property type="match status" value="1"/>
</dbReference>
<dbReference type="SMART" id="SM00020">
    <property type="entry name" value="Tryp_SPc"/>
    <property type="match status" value="1"/>
</dbReference>
<dbReference type="InterPro" id="IPR013517">
    <property type="entry name" value="FG-GAP"/>
</dbReference>
<dbReference type="PANTHER" id="PTHR24252:SF7">
    <property type="entry name" value="HYALIN"/>
    <property type="match status" value="1"/>
</dbReference>
<evidence type="ECO:0000256" key="1">
    <source>
        <dbReference type="ARBA" id="ARBA00022729"/>
    </source>
</evidence>
<dbReference type="SUPFAM" id="SSF50494">
    <property type="entry name" value="Trypsin-like serine proteases"/>
    <property type="match status" value="1"/>
</dbReference>
<proteinExistence type="predicted"/>
<keyword evidence="3" id="KW-0645">Protease</keyword>
<dbReference type="FunFam" id="2.40.10.10:FF:000002">
    <property type="entry name" value="Transmembrane protease serine"/>
    <property type="match status" value="1"/>
</dbReference>
<dbReference type="RefSeq" id="WP_146231492.1">
    <property type="nucleotide sequence ID" value="NZ_QGHB01000003.1"/>
</dbReference>
<dbReference type="InterPro" id="IPR033116">
    <property type="entry name" value="TRYPSIN_SER"/>
</dbReference>
<feature type="domain" description="Peptidase S1" evidence="6">
    <location>
        <begin position="37"/>
        <end position="272"/>
    </location>
</feature>
<dbReference type="GO" id="GO:0006508">
    <property type="term" value="P:proteolysis"/>
    <property type="evidence" value="ECO:0007669"/>
    <property type="project" value="UniProtKB-KW"/>
</dbReference>
<dbReference type="EMBL" id="QGHB01000003">
    <property type="protein sequence ID" value="PWK87864.1"/>
    <property type="molecule type" value="Genomic_DNA"/>
</dbReference>
<dbReference type="AlphaFoldDB" id="A0A316I569"/>
<comment type="caution">
    <text evidence="7">The sequence shown here is derived from an EMBL/GenBank/DDBJ whole genome shotgun (WGS) entry which is preliminary data.</text>
</comment>
<keyword evidence="3" id="KW-0378">Hydrolase</keyword>
<keyword evidence="1 5" id="KW-0732">Signal</keyword>
<dbReference type="Pfam" id="PF00089">
    <property type="entry name" value="Trypsin"/>
    <property type="match status" value="1"/>
</dbReference>
<evidence type="ECO:0000256" key="4">
    <source>
        <dbReference type="SAM" id="MobiDB-lite"/>
    </source>
</evidence>
<evidence type="ECO:0000256" key="5">
    <source>
        <dbReference type="SAM" id="SignalP"/>
    </source>
</evidence>
<evidence type="ECO:0000313" key="7">
    <source>
        <dbReference type="EMBL" id="PWK87864.1"/>
    </source>
</evidence>
<dbReference type="FunFam" id="2.40.10.10:FF:000068">
    <property type="entry name" value="transmembrane protease serine 2"/>
    <property type="match status" value="1"/>
</dbReference>
<dbReference type="Pfam" id="PF13517">
    <property type="entry name" value="FG-GAP_3"/>
    <property type="match status" value="1"/>
</dbReference>
<keyword evidence="3" id="KW-0720">Serine protease</keyword>
<dbReference type="Proteomes" id="UP000246005">
    <property type="component" value="Unassembled WGS sequence"/>
</dbReference>
<dbReference type="GO" id="GO:0004252">
    <property type="term" value="F:serine-type endopeptidase activity"/>
    <property type="evidence" value="ECO:0007669"/>
    <property type="project" value="InterPro"/>
</dbReference>
<protein>
    <submittedName>
        <fullName evidence="7">VCBS repeat protein</fullName>
    </submittedName>
</protein>
<dbReference type="InterPro" id="IPR001314">
    <property type="entry name" value="Peptidase_S1A"/>
</dbReference>
<sequence>MRLIKRSLAVLAAMSMATAGMAAQAHGDDTDPPSTRIVGGNPSPTNAYPWMVSISRPGVFSHWCGGTLIDPSWVLTAAHCVQGLSASNFSTLIGQTRISGGSGGDVRSVAELRIHPQYTSASGSGFDVALMRLSSPSSKATLPIASSAERNLWMPNVTVRTMGWGATSEGGAGSNDLREVDVPVQPDATMSSAAAYGSAFKPASMLGAGPLAGGLDSCQGDSGGPLLTGTARGWRQVGIVSWGTGCARPNKPGIYSRIGEQSMNDWVRQNVPGSFADGFASKSGDFNGDGRDDIATFTRGGAADVYVALSNGSSFVGTSVKWHDFFAVGDEFPLIGDFNGDNRDDIATFTRGPAADVYVALSNGSSFVGTSIKWHDFFAVGSETPLVGDFNGDNRDDIATFTRGPAADVYVALSNGSSFVGTSVKWHDFFAVGNEVPLVGDFNGDNRDDIATFTRGGAADVYVALSNGSSFVGTSIKWHDFFAVGAEFPAVGDFNGDGRDDIATFTRGPAADVYVALSNGSSFVGTSIKWHDFFAVGSEIPGTGDFNGDGRDDIATFTRGDAADVYAALSNGSSFVGTSVKWHDFFAVGAEIPAGGTLW</sequence>
<evidence type="ECO:0000259" key="6">
    <source>
        <dbReference type="PROSITE" id="PS50240"/>
    </source>
</evidence>
<dbReference type="InterPro" id="IPR028994">
    <property type="entry name" value="Integrin_alpha_N"/>
</dbReference>
<name>A0A316I569_9PSEU</name>
<dbReference type="Gene3D" id="2.130.10.130">
    <property type="entry name" value="Integrin alpha, N-terminal"/>
    <property type="match status" value="1"/>
</dbReference>
<keyword evidence="2" id="KW-1015">Disulfide bond</keyword>
<reference evidence="7 8" key="1">
    <citation type="submission" date="2018-05" db="EMBL/GenBank/DDBJ databases">
        <title>Genomic Encyclopedia of Type Strains, Phase IV (KMG-IV): sequencing the most valuable type-strain genomes for metagenomic binning, comparative biology and taxonomic classification.</title>
        <authorList>
            <person name="Goeker M."/>
        </authorList>
    </citation>
    <scope>NUCLEOTIDE SEQUENCE [LARGE SCALE GENOMIC DNA]</scope>
    <source>
        <strain evidence="7 8">DSM 45480</strain>
    </source>
</reference>
<feature type="chain" id="PRO_5039168558" evidence="5">
    <location>
        <begin position="23"/>
        <end position="599"/>
    </location>
</feature>
<dbReference type="PRINTS" id="PR00722">
    <property type="entry name" value="CHYMOTRYPSIN"/>
</dbReference>
<evidence type="ECO:0000256" key="2">
    <source>
        <dbReference type="ARBA" id="ARBA00023157"/>
    </source>
</evidence>
<dbReference type="InterPro" id="IPR001254">
    <property type="entry name" value="Trypsin_dom"/>
</dbReference>
<dbReference type="PROSITE" id="PS50240">
    <property type="entry name" value="TRYPSIN_DOM"/>
    <property type="match status" value="1"/>
</dbReference>
<dbReference type="PROSITE" id="PS00135">
    <property type="entry name" value="TRYPSIN_SER"/>
    <property type="match status" value="1"/>
</dbReference>
<dbReference type="InterPro" id="IPR009003">
    <property type="entry name" value="Peptidase_S1_PA"/>
</dbReference>